<dbReference type="SUPFAM" id="SSF56645">
    <property type="entry name" value="Acyl-CoA dehydrogenase NM domain-like"/>
    <property type="match status" value="1"/>
</dbReference>
<dbReference type="InterPro" id="IPR009075">
    <property type="entry name" value="AcylCo_DH/oxidase_C"/>
</dbReference>
<sequence>MIDEITSRILGRHPEQRELHARLVEFLDRHLAEPVCEQDAQPDWAALRRRAAAAGLTTIGIGSPHSAGHVAQGMAAFLAGQRDCDARELFGVGHAAMILRHGSPSLAHLVHRRAVEEGSLVGVAVSEPQSGSDLRGLRTVAVDHDDHLVLSGTKGFISRVQEAVGFVVFCKILTADSGRARARGEGEGPAGMRDVPLSAVWIPQDVPGLHHDVSPALGIRGWSFGHLELSDVRVRRDWLVGPPGRGRHVFDTHFAPWRLLMALVCLGAAAAAIEESMAHARQRHIGAGTLASLPAVVTRLGRAAAEIASATSWCFALLDDLDHGVDSSTGSAAAKALATECAYRAVDLALQLHGSEGYTEYTPMEKRLRDIRGLCIADGPNDALFSAAAHSLLRSPALVQRPKAQHDARPPAS</sequence>
<dbReference type="GO" id="GO:0033539">
    <property type="term" value="P:fatty acid beta-oxidation using acyl-CoA dehydrogenase"/>
    <property type="evidence" value="ECO:0007669"/>
    <property type="project" value="TreeGrafter"/>
</dbReference>
<feature type="domain" description="Acyl-CoA oxidase/dehydrogenase middle" evidence="9">
    <location>
        <begin position="123"/>
        <end position="232"/>
    </location>
</feature>
<dbReference type="Gene3D" id="2.40.110.10">
    <property type="entry name" value="Butyryl-CoA Dehydrogenase, subunit A, domain 2"/>
    <property type="match status" value="1"/>
</dbReference>
<dbReference type="InterPro" id="IPR006089">
    <property type="entry name" value="Acyl-CoA_DH_CS"/>
</dbReference>
<proteinExistence type="inferred from homology"/>
<evidence type="ECO:0000256" key="1">
    <source>
        <dbReference type="ARBA" id="ARBA00001974"/>
    </source>
</evidence>
<keyword evidence="5 7" id="KW-0274">FAD</keyword>
<dbReference type="PROSITE" id="PS00072">
    <property type="entry name" value="ACYL_COA_DH_1"/>
    <property type="match status" value="1"/>
</dbReference>
<dbReference type="PANTHER" id="PTHR48083">
    <property type="entry name" value="MEDIUM-CHAIN SPECIFIC ACYL-COA DEHYDROGENASE, MITOCHONDRIAL-RELATED"/>
    <property type="match status" value="1"/>
</dbReference>
<evidence type="ECO:0000256" key="5">
    <source>
        <dbReference type="ARBA" id="ARBA00022827"/>
    </source>
</evidence>
<keyword evidence="11" id="KW-1185">Reference proteome</keyword>
<name>A0A5J6G4L1_STRKN</name>
<dbReference type="InterPro" id="IPR036250">
    <property type="entry name" value="AcylCo_DH-like_C"/>
</dbReference>
<dbReference type="GO" id="GO:0005737">
    <property type="term" value="C:cytoplasm"/>
    <property type="evidence" value="ECO:0007669"/>
    <property type="project" value="TreeGrafter"/>
</dbReference>
<feature type="domain" description="Acyl-CoA dehydrogenase/oxidase C-terminal" evidence="8">
    <location>
        <begin position="244"/>
        <end position="390"/>
    </location>
</feature>
<evidence type="ECO:0000313" key="10">
    <source>
        <dbReference type="EMBL" id="QEU89837.1"/>
    </source>
</evidence>
<evidence type="ECO:0000256" key="2">
    <source>
        <dbReference type="ARBA" id="ARBA00009347"/>
    </source>
</evidence>
<dbReference type="Gene3D" id="1.20.140.10">
    <property type="entry name" value="Butyryl-CoA Dehydrogenase, subunit A, domain 3"/>
    <property type="match status" value="1"/>
</dbReference>
<dbReference type="Proteomes" id="UP000325529">
    <property type="component" value="Chromosome"/>
</dbReference>
<gene>
    <name evidence="10" type="ORF">CP970_01770</name>
</gene>
<dbReference type="RefSeq" id="WP_055546449.1">
    <property type="nucleotide sequence ID" value="NZ_CP023699.1"/>
</dbReference>
<dbReference type="AlphaFoldDB" id="A0A5J6G4L1"/>
<dbReference type="InterPro" id="IPR006091">
    <property type="entry name" value="Acyl-CoA_Oxase/DH_mid-dom"/>
</dbReference>
<dbReference type="Pfam" id="PF00441">
    <property type="entry name" value="Acyl-CoA_dh_1"/>
    <property type="match status" value="1"/>
</dbReference>
<comment type="similarity">
    <text evidence="2 7">Belongs to the acyl-CoA dehydrogenase family.</text>
</comment>
<evidence type="ECO:0000256" key="3">
    <source>
        <dbReference type="ARBA" id="ARBA00019125"/>
    </source>
</evidence>
<evidence type="ECO:0000256" key="7">
    <source>
        <dbReference type="RuleBase" id="RU362125"/>
    </source>
</evidence>
<evidence type="ECO:0000256" key="4">
    <source>
        <dbReference type="ARBA" id="ARBA00022630"/>
    </source>
</evidence>
<evidence type="ECO:0000313" key="11">
    <source>
        <dbReference type="Proteomes" id="UP000325529"/>
    </source>
</evidence>
<dbReference type="KEGG" id="ska:CP970_01770"/>
<keyword evidence="4 7" id="KW-0285">Flavoprotein</keyword>
<dbReference type="InterPro" id="IPR046373">
    <property type="entry name" value="Acyl-CoA_Oxase/DH_mid-dom_sf"/>
</dbReference>
<accession>A0A5J6G4L1</accession>
<organism evidence="10 11">
    <name type="scientific">Streptomyces kanamyceticus</name>
    <dbReference type="NCBI Taxonomy" id="1967"/>
    <lineage>
        <taxon>Bacteria</taxon>
        <taxon>Bacillati</taxon>
        <taxon>Actinomycetota</taxon>
        <taxon>Actinomycetes</taxon>
        <taxon>Kitasatosporales</taxon>
        <taxon>Streptomycetaceae</taxon>
        <taxon>Streptomyces</taxon>
    </lineage>
</organism>
<dbReference type="CDD" id="cd00567">
    <property type="entry name" value="ACAD"/>
    <property type="match status" value="1"/>
</dbReference>
<evidence type="ECO:0000259" key="9">
    <source>
        <dbReference type="Pfam" id="PF02770"/>
    </source>
</evidence>
<dbReference type="OrthoDB" id="3662563at2"/>
<keyword evidence="6 7" id="KW-0560">Oxidoreductase</keyword>
<dbReference type="PANTHER" id="PTHR48083:SF2">
    <property type="entry name" value="MEDIUM-CHAIN SPECIFIC ACYL-COA DEHYDROGENASE, MITOCHONDRIAL"/>
    <property type="match status" value="1"/>
</dbReference>
<evidence type="ECO:0000256" key="6">
    <source>
        <dbReference type="ARBA" id="ARBA00023002"/>
    </source>
</evidence>
<dbReference type="InterPro" id="IPR050741">
    <property type="entry name" value="Acyl-CoA_dehydrogenase"/>
</dbReference>
<dbReference type="SUPFAM" id="SSF47203">
    <property type="entry name" value="Acyl-CoA dehydrogenase C-terminal domain-like"/>
    <property type="match status" value="1"/>
</dbReference>
<reference evidence="10 11" key="1">
    <citation type="submission" date="2017-09" db="EMBL/GenBank/DDBJ databases">
        <authorList>
            <person name="Lee N."/>
            <person name="Cho B.-K."/>
        </authorList>
    </citation>
    <scope>NUCLEOTIDE SEQUENCE [LARGE SCALE GENOMIC DNA]</scope>
    <source>
        <strain evidence="10 11">ATCC 12853</strain>
    </source>
</reference>
<dbReference type="InterPro" id="IPR009100">
    <property type="entry name" value="AcylCoA_DH/oxidase_NM_dom_sf"/>
</dbReference>
<comment type="cofactor">
    <cofactor evidence="1 7">
        <name>FAD</name>
        <dbReference type="ChEBI" id="CHEBI:57692"/>
    </cofactor>
</comment>
<dbReference type="EMBL" id="CP023699">
    <property type="protein sequence ID" value="QEU89837.1"/>
    <property type="molecule type" value="Genomic_DNA"/>
</dbReference>
<protein>
    <recommendedName>
        <fullName evidence="3">Medium-chain specific acyl-CoA dehydrogenase, mitochondrial</fullName>
    </recommendedName>
</protein>
<dbReference type="Pfam" id="PF02770">
    <property type="entry name" value="Acyl-CoA_dh_M"/>
    <property type="match status" value="1"/>
</dbReference>
<evidence type="ECO:0000259" key="8">
    <source>
        <dbReference type="Pfam" id="PF00441"/>
    </source>
</evidence>
<dbReference type="GO" id="GO:0003995">
    <property type="term" value="F:acyl-CoA dehydrogenase activity"/>
    <property type="evidence" value="ECO:0007669"/>
    <property type="project" value="InterPro"/>
</dbReference>